<proteinExistence type="predicted"/>
<sequence>MMSEEHEQQHTPLGEYLRSKRHQQGLDLDTVATRTKISLKNLSAIESGSYEKLPAEVFARGFYRLYAELLGLDPDEVLASYDLEKTHHPKDGLHESRVRIFHSEDVGNMAERPSFFFFSSIGLLLLVLLLFGAFLCWYFSWNPATFLSQKLRSLQTVPETVEQVHNDRSGSSPLALLKHMPSLEFQSTAVASQQSPGNPYYDFCIETQQQPARFQTNPHSP</sequence>
<dbReference type="InterPro" id="IPR010982">
    <property type="entry name" value="Lambda_DNA-bd_dom_sf"/>
</dbReference>
<keyword evidence="1" id="KW-0812">Transmembrane</keyword>
<dbReference type="SMART" id="SM00530">
    <property type="entry name" value="HTH_XRE"/>
    <property type="match status" value="1"/>
</dbReference>
<dbReference type="SUPFAM" id="SSF47413">
    <property type="entry name" value="lambda repressor-like DNA-binding domains"/>
    <property type="match status" value="1"/>
</dbReference>
<dbReference type="InterPro" id="IPR050400">
    <property type="entry name" value="Bact_Cytoskel_RodZ"/>
</dbReference>
<protein>
    <submittedName>
        <fullName evidence="3">Helix-turn-helix domain-containing protein</fullName>
    </submittedName>
</protein>
<evidence type="ECO:0000313" key="3">
    <source>
        <dbReference type="EMBL" id="SDO90503.1"/>
    </source>
</evidence>
<dbReference type="OrthoDB" id="9797543at2"/>
<keyword evidence="1" id="KW-0472">Membrane</keyword>
<feature type="domain" description="HTH cro/C1-type" evidence="2">
    <location>
        <begin position="16"/>
        <end position="77"/>
    </location>
</feature>
<dbReference type="GO" id="GO:0003677">
    <property type="term" value="F:DNA binding"/>
    <property type="evidence" value="ECO:0007669"/>
    <property type="project" value="InterPro"/>
</dbReference>
<dbReference type="Proteomes" id="UP000199073">
    <property type="component" value="Unassembled WGS sequence"/>
</dbReference>
<organism evidence="3 4">
    <name type="scientific">Desulforhopalus singaporensis</name>
    <dbReference type="NCBI Taxonomy" id="91360"/>
    <lineage>
        <taxon>Bacteria</taxon>
        <taxon>Pseudomonadati</taxon>
        <taxon>Thermodesulfobacteriota</taxon>
        <taxon>Desulfobulbia</taxon>
        <taxon>Desulfobulbales</taxon>
        <taxon>Desulfocapsaceae</taxon>
        <taxon>Desulforhopalus</taxon>
    </lineage>
</organism>
<dbReference type="Gene3D" id="1.10.260.40">
    <property type="entry name" value="lambda repressor-like DNA-binding domains"/>
    <property type="match status" value="1"/>
</dbReference>
<dbReference type="PANTHER" id="PTHR34475">
    <property type="match status" value="1"/>
</dbReference>
<dbReference type="PANTHER" id="PTHR34475:SF1">
    <property type="entry name" value="CYTOSKELETON PROTEIN RODZ"/>
    <property type="match status" value="1"/>
</dbReference>
<dbReference type="AlphaFoldDB" id="A0A1H0NCY7"/>
<evidence type="ECO:0000256" key="1">
    <source>
        <dbReference type="SAM" id="Phobius"/>
    </source>
</evidence>
<evidence type="ECO:0000313" key="4">
    <source>
        <dbReference type="Proteomes" id="UP000199073"/>
    </source>
</evidence>
<dbReference type="STRING" id="91360.SAMN05660330_01349"/>
<feature type="transmembrane region" description="Helical" evidence="1">
    <location>
        <begin position="115"/>
        <end position="141"/>
    </location>
</feature>
<evidence type="ECO:0000259" key="2">
    <source>
        <dbReference type="SMART" id="SM00530"/>
    </source>
</evidence>
<name>A0A1H0NCY7_9BACT</name>
<dbReference type="EMBL" id="FNJI01000007">
    <property type="protein sequence ID" value="SDO90503.1"/>
    <property type="molecule type" value="Genomic_DNA"/>
</dbReference>
<reference evidence="3 4" key="1">
    <citation type="submission" date="2016-10" db="EMBL/GenBank/DDBJ databases">
        <authorList>
            <person name="de Groot N.N."/>
        </authorList>
    </citation>
    <scope>NUCLEOTIDE SEQUENCE [LARGE SCALE GENOMIC DNA]</scope>
    <source>
        <strain evidence="3 4">DSM 12130</strain>
    </source>
</reference>
<dbReference type="Pfam" id="PF13413">
    <property type="entry name" value="HTH_25"/>
    <property type="match status" value="1"/>
</dbReference>
<keyword evidence="1" id="KW-1133">Transmembrane helix</keyword>
<accession>A0A1H0NCY7</accession>
<dbReference type="InterPro" id="IPR001387">
    <property type="entry name" value="Cro/C1-type_HTH"/>
</dbReference>
<dbReference type="RefSeq" id="WP_092221097.1">
    <property type="nucleotide sequence ID" value="NZ_FNJI01000007.1"/>
</dbReference>
<keyword evidence="4" id="KW-1185">Reference proteome</keyword>
<gene>
    <name evidence="3" type="ORF">SAMN05660330_01349</name>
</gene>